<dbReference type="EMBL" id="QBKT01000007">
    <property type="protein sequence ID" value="PTX60055.1"/>
    <property type="molecule type" value="Genomic_DNA"/>
</dbReference>
<proteinExistence type="predicted"/>
<gene>
    <name evidence="2" type="ORF">C8N46_10761</name>
</gene>
<evidence type="ECO:0000313" key="2">
    <source>
        <dbReference type="EMBL" id="PTX60055.1"/>
    </source>
</evidence>
<dbReference type="Proteomes" id="UP000244090">
    <property type="component" value="Unassembled WGS sequence"/>
</dbReference>
<keyword evidence="3" id="KW-1185">Reference proteome</keyword>
<feature type="signal peptide" evidence="1">
    <location>
        <begin position="1"/>
        <end position="24"/>
    </location>
</feature>
<sequence>MKSHFKKKIILFCGLILVTFVGFAQTARQAVQASMFHNDVNSQAILQKNLNRILKANIDGTPYFDESFNSAKILPIDKVFFVRYNAAIDEMEVIQNNDTLLMNKENRKYVIKQNKGNITYKVLENPEASNDEKLGYYIQLTDGENVKLYRKDRKKFVESKAAAYGSINETRAKYKEQKSEFYIEYGDSGTVVELPRNKKSIIKLFADKGDIKNFIKKNNIKTNKEADAIQLVNYVNSL</sequence>
<accession>A0A2T6BVE6</accession>
<dbReference type="OrthoDB" id="978006at2"/>
<dbReference type="AlphaFoldDB" id="A0A2T6BVE6"/>
<evidence type="ECO:0000256" key="1">
    <source>
        <dbReference type="SAM" id="SignalP"/>
    </source>
</evidence>
<organism evidence="2 3">
    <name type="scientific">Kordia periserrulae</name>
    <dbReference type="NCBI Taxonomy" id="701523"/>
    <lineage>
        <taxon>Bacteria</taxon>
        <taxon>Pseudomonadati</taxon>
        <taxon>Bacteroidota</taxon>
        <taxon>Flavobacteriia</taxon>
        <taxon>Flavobacteriales</taxon>
        <taxon>Flavobacteriaceae</taxon>
        <taxon>Kordia</taxon>
    </lineage>
</organism>
<feature type="chain" id="PRO_5015440149" evidence="1">
    <location>
        <begin position="25"/>
        <end position="238"/>
    </location>
</feature>
<evidence type="ECO:0000313" key="3">
    <source>
        <dbReference type="Proteomes" id="UP000244090"/>
    </source>
</evidence>
<keyword evidence="1" id="KW-0732">Signal</keyword>
<name>A0A2T6BVE6_9FLAO</name>
<reference evidence="2 3" key="1">
    <citation type="submission" date="2018-04" db="EMBL/GenBank/DDBJ databases">
        <title>Genomic Encyclopedia of Archaeal and Bacterial Type Strains, Phase II (KMG-II): from individual species to whole genera.</title>
        <authorList>
            <person name="Goeker M."/>
        </authorList>
    </citation>
    <scope>NUCLEOTIDE SEQUENCE [LARGE SCALE GENOMIC DNA]</scope>
    <source>
        <strain evidence="2 3">DSM 25731</strain>
    </source>
</reference>
<dbReference type="RefSeq" id="WP_108115676.1">
    <property type="nucleotide sequence ID" value="NZ_QBKT01000007.1"/>
</dbReference>
<protein>
    <submittedName>
        <fullName evidence="2">Uncharacterized protein</fullName>
    </submittedName>
</protein>
<comment type="caution">
    <text evidence="2">The sequence shown here is derived from an EMBL/GenBank/DDBJ whole genome shotgun (WGS) entry which is preliminary data.</text>
</comment>